<evidence type="ECO:0000256" key="3">
    <source>
        <dbReference type="ARBA" id="ARBA00023315"/>
    </source>
</evidence>
<feature type="domain" description="N-end aminoacyl transferase N-terminal" evidence="5">
    <location>
        <begin position="19"/>
        <end position="89"/>
    </location>
</feature>
<comment type="subcellular location">
    <subcellularLocation>
        <location evidence="4">Cytoplasm</location>
    </subcellularLocation>
</comment>
<evidence type="ECO:0000313" key="8">
    <source>
        <dbReference type="Proteomes" id="UP000218327"/>
    </source>
</evidence>
<dbReference type="InterPro" id="IPR007472">
    <property type="entry name" value="N-end_Aminoacyl_Trfase_C"/>
</dbReference>
<organism evidence="7 8">
    <name type="scientific">SAR86 cluster bacterium</name>
    <dbReference type="NCBI Taxonomy" id="2030880"/>
    <lineage>
        <taxon>Bacteria</taxon>
        <taxon>Pseudomonadati</taxon>
        <taxon>Pseudomonadota</taxon>
        <taxon>Gammaproteobacteria</taxon>
        <taxon>SAR86 cluster</taxon>
    </lineage>
</organism>
<reference evidence="8" key="1">
    <citation type="submission" date="2017-08" db="EMBL/GenBank/DDBJ databases">
        <title>A dynamic microbial community with high functional redundancy inhabits the cold, oxic subseafloor aquifer.</title>
        <authorList>
            <person name="Tully B.J."/>
            <person name="Wheat C.G."/>
            <person name="Glazer B.T."/>
            <person name="Huber J.A."/>
        </authorList>
    </citation>
    <scope>NUCLEOTIDE SEQUENCE [LARGE SCALE GENOMIC DNA]</scope>
</reference>
<keyword evidence="3 4" id="KW-0012">Acyltransferase</keyword>
<dbReference type="InterPro" id="IPR017138">
    <property type="entry name" value="Asp_Glu_LeuTrfase"/>
</dbReference>
<dbReference type="PANTHER" id="PTHR21367">
    <property type="entry name" value="ARGININE-TRNA-PROTEIN TRANSFERASE 1"/>
    <property type="match status" value="1"/>
</dbReference>
<dbReference type="EMBL" id="NVVJ01000013">
    <property type="protein sequence ID" value="PCJ26079.1"/>
    <property type="molecule type" value="Genomic_DNA"/>
</dbReference>
<dbReference type="Proteomes" id="UP000218327">
    <property type="component" value="Unassembled WGS sequence"/>
</dbReference>
<evidence type="ECO:0000259" key="5">
    <source>
        <dbReference type="Pfam" id="PF04376"/>
    </source>
</evidence>
<dbReference type="PIRSF" id="PIRSF037208">
    <property type="entry name" value="ATE_pro_prd"/>
    <property type="match status" value="1"/>
</dbReference>
<dbReference type="Pfam" id="PF04376">
    <property type="entry name" value="ATE_N"/>
    <property type="match status" value="1"/>
</dbReference>
<dbReference type="InterPro" id="IPR030700">
    <property type="entry name" value="N-end_Aminoacyl_Trfase"/>
</dbReference>
<evidence type="ECO:0000256" key="1">
    <source>
        <dbReference type="ARBA" id="ARBA00022490"/>
    </source>
</evidence>
<name>A0A2A5B3H2_9GAMM</name>
<dbReference type="HAMAP" id="MF_00689">
    <property type="entry name" value="Bpt"/>
    <property type="match status" value="1"/>
</dbReference>
<dbReference type="EC" id="2.3.2.29" evidence="4"/>
<evidence type="ECO:0000259" key="6">
    <source>
        <dbReference type="Pfam" id="PF04377"/>
    </source>
</evidence>
<dbReference type="GO" id="GO:0004057">
    <property type="term" value="F:arginyl-tRNA--protein transferase activity"/>
    <property type="evidence" value="ECO:0007669"/>
    <property type="project" value="InterPro"/>
</dbReference>
<sequence length="239" mass="27860">MNSKSKVHESIKLYRTADHPCSYKDEQLAATVFVDPEMIVDQPLNSQLSDMGYRRSGAHLYRPDCDNCHACLSCRIPVRHFELNGRFKRIWNKNKDLKIECTEELEGSDAYALYRRYINARHSDGDMYPATEEQYEGFIRTNTTSTQFYKFYLEGNLVAVSVTDVLQHGLSAVYTFFDPDLARRSLGIYAILWQIMQAQQLELQYLFLGYWIKGCGKMQYKSAFRPLQMLIDGKWLLVK</sequence>
<dbReference type="NCBIfam" id="NF002341">
    <property type="entry name" value="PRK01305.1-1"/>
    <property type="match status" value="1"/>
</dbReference>
<comment type="function">
    <text evidence="4">Functions in the N-end rule pathway of protein degradation where it conjugates Leu from its aminoacyl-tRNA to the N-termini of proteins containing an N-terminal aspartate or glutamate.</text>
</comment>
<evidence type="ECO:0000313" key="7">
    <source>
        <dbReference type="EMBL" id="PCJ26079.1"/>
    </source>
</evidence>
<evidence type="ECO:0000256" key="4">
    <source>
        <dbReference type="HAMAP-Rule" id="MF_00689"/>
    </source>
</evidence>
<dbReference type="GO" id="GO:0008914">
    <property type="term" value="F:leucyl-tRNA--protein transferase activity"/>
    <property type="evidence" value="ECO:0007669"/>
    <property type="project" value="UniProtKB-UniRule"/>
</dbReference>
<dbReference type="GO" id="GO:0005737">
    <property type="term" value="C:cytoplasm"/>
    <property type="evidence" value="ECO:0007669"/>
    <property type="project" value="UniProtKB-SubCell"/>
</dbReference>
<evidence type="ECO:0000256" key="2">
    <source>
        <dbReference type="ARBA" id="ARBA00022679"/>
    </source>
</evidence>
<dbReference type="AlphaFoldDB" id="A0A2A5B3H2"/>
<dbReference type="GO" id="GO:0071596">
    <property type="term" value="P:ubiquitin-dependent protein catabolic process via the N-end rule pathway"/>
    <property type="evidence" value="ECO:0007669"/>
    <property type="project" value="InterPro"/>
</dbReference>
<comment type="caution">
    <text evidence="7">The sequence shown here is derived from an EMBL/GenBank/DDBJ whole genome shotgun (WGS) entry which is preliminary data.</text>
</comment>
<dbReference type="NCBIfam" id="NF002342">
    <property type="entry name" value="PRK01305.1-3"/>
    <property type="match status" value="1"/>
</dbReference>
<comment type="similarity">
    <text evidence="4">Belongs to the R-transferase family. Bpt subfamily.</text>
</comment>
<dbReference type="NCBIfam" id="NF002346">
    <property type="entry name" value="PRK01305.2-3"/>
    <property type="match status" value="1"/>
</dbReference>
<protein>
    <recommendedName>
        <fullName evidence="4">Aspartate/glutamate leucyltransferase</fullName>
        <ecNumber evidence="4">2.3.2.29</ecNumber>
    </recommendedName>
</protein>
<keyword evidence="2 4" id="KW-0808">Transferase</keyword>
<dbReference type="Pfam" id="PF04377">
    <property type="entry name" value="ATE_C"/>
    <property type="match status" value="1"/>
</dbReference>
<dbReference type="InterPro" id="IPR007471">
    <property type="entry name" value="N-end_Aminoacyl_Trfase_N"/>
</dbReference>
<keyword evidence="1 4" id="KW-0963">Cytoplasm</keyword>
<dbReference type="PANTHER" id="PTHR21367:SF1">
    <property type="entry name" value="ARGINYL-TRNA--PROTEIN TRANSFERASE 1"/>
    <property type="match status" value="1"/>
</dbReference>
<feature type="domain" description="N-end rule aminoacyl transferase C-terminal" evidence="6">
    <location>
        <begin position="110"/>
        <end position="230"/>
    </location>
</feature>
<comment type="catalytic activity">
    <reaction evidence="4">
        <text>N-terminal L-aspartyl-[protein] + L-leucyl-tRNA(Leu) = N-terminal L-leucyl-L-aspartyl-[protein] + tRNA(Leu) + H(+)</text>
        <dbReference type="Rhea" id="RHEA:50420"/>
        <dbReference type="Rhea" id="RHEA-COMP:9613"/>
        <dbReference type="Rhea" id="RHEA-COMP:9622"/>
        <dbReference type="Rhea" id="RHEA-COMP:12669"/>
        <dbReference type="Rhea" id="RHEA-COMP:12674"/>
        <dbReference type="ChEBI" id="CHEBI:15378"/>
        <dbReference type="ChEBI" id="CHEBI:64720"/>
        <dbReference type="ChEBI" id="CHEBI:78442"/>
        <dbReference type="ChEBI" id="CHEBI:78494"/>
        <dbReference type="ChEBI" id="CHEBI:133042"/>
        <dbReference type="EC" id="2.3.2.29"/>
    </reaction>
</comment>
<dbReference type="InterPro" id="IPR016181">
    <property type="entry name" value="Acyl_CoA_acyltransferase"/>
</dbReference>
<comment type="catalytic activity">
    <reaction evidence="4">
        <text>N-terminal L-glutamyl-[protein] + L-leucyl-tRNA(Leu) = N-terminal L-leucyl-L-glutamyl-[protein] + tRNA(Leu) + H(+)</text>
        <dbReference type="Rhea" id="RHEA:50412"/>
        <dbReference type="Rhea" id="RHEA-COMP:9613"/>
        <dbReference type="Rhea" id="RHEA-COMP:9622"/>
        <dbReference type="Rhea" id="RHEA-COMP:12664"/>
        <dbReference type="Rhea" id="RHEA-COMP:12668"/>
        <dbReference type="ChEBI" id="CHEBI:15378"/>
        <dbReference type="ChEBI" id="CHEBI:64721"/>
        <dbReference type="ChEBI" id="CHEBI:78442"/>
        <dbReference type="ChEBI" id="CHEBI:78494"/>
        <dbReference type="ChEBI" id="CHEBI:133041"/>
        <dbReference type="EC" id="2.3.2.29"/>
    </reaction>
</comment>
<proteinExistence type="inferred from homology"/>
<dbReference type="SUPFAM" id="SSF55729">
    <property type="entry name" value="Acyl-CoA N-acyltransferases (Nat)"/>
    <property type="match status" value="1"/>
</dbReference>
<gene>
    <name evidence="4" type="primary">bpt</name>
    <name evidence="7" type="ORF">COA96_06165</name>
</gene>
<accession>A0A2A5B3H2</accession>